<feature type="region of interest" description="Disordered" evidence="1">
    <location>
        <begin position="1"/>
        <end position="28"/>
    </location>
</feature>
<name>A0A409XTQ9_PSICY</name>
<evidence type="ECO:0000313" key="3">
    <source>
        <dbReference type="Proteomes" id="UP000283269"/>
    </source>
</evidence>
<protein>
    <submittedName>
        <fullName evidence="2">Uncharacterized protein</fullName>
    </submittedName>
</protein>
<feature type="region of interest" description="Disordered" evidence="1">
    <location>
        <begin position="369"/>
        <end position="392"/>
    </location>
</feature>
<gene>
    <name evidence="2" type="ORF">CVT25_003783</name>
</gene>
<comment type="caution">
    <text evidence="2">The sequence shown here is derived from an EMBL/GenBank/DDBJ whole genome shotgun (WGS) entry which is preliminary data.</text>
</comment>
<proteinExistence type="predicted"/>
<dbReference type="EMBL" id="NHYD01000434">
    <property type="protein sequence ID" value="PPQ94193.1"/>
    <property type="molecule type" value="Genomic_DNA"/>
</dbReference>
<dbReference type="AlphaFoldDB" id="A0A409XTQ9"/>
<accession>A0A409XTQ9</accession>
<evidence type="ECO:0000256" key="1">
    <source>
        <dbReference type="SAM" id="MobiDB-lite"/>
    </source>
</evidence>
<sequence length="454" mass="48562">MLVHPTTAPPDHDSPWFQPPSPTPPPVPSVDLLAAPKIPISIPGADLDCPMCNIYQKMAADLYQMNVDAVRHNRELFLLAETESALCERRVAGFHKLHEAAILKETPSVPARDTETAPAPALHSLACSHWTWGVEEHGLLNSRDNVLESIGNMSGSVRAAHMPRGQSRNALVNMSNDKEVEIVPPPSAQAQVTLANMSDNEVEILSAAPAPRSLSRAALANISDDDEVENISSSNVNQTQATARAQLALANMSDDDEVEILSTAPAPRSLSWAALNNMSDDGGVEIVSLSNVGLTASNALNNMLDNSNIQFRACATLENMSNDSPNDSPAPSPSLTHTHAHAALDNMSDDNEPISSPADSRSHAPIALDNMLSDDDKPNPPAELISPLTDSRSHARIELANMLSDDDEPNPPTAPGPYAHPTLNALALYLDPSRCPPRPAPPCPCPCQHDVRSR</sequence>
<dbReference type="InParanoid" id="A0A409XTQ9"/>
<feature type="compositionally biased region" description="Pro residues" evidence="1">
    <location>
        <begin position="17"/>
        <end position="28"/>
    </location>
</feature>
<feature type="region of interest" description="Disordered" evidence="1">
    <location>
        <begin position="402"/>
        <end position="421"/>
    </location>
</feature>
<reference evidence="2 3" key="1">
    <citation type="journal article" date="2018" name="Evol. Lett.">
        <title>Horizontal gene cluster transfer increased hallucinogenic mushroom diversity.</title>
        <authorList>
            <person name="Reynolds H.T."/>
            <person name="Vijayakumar V."/>
            <person name="Gluck-Thaler E."/>
            <person name="Korotkin H.B."/>
            <person name="Matheny P.B."/>
            <person name="Slot J.C."/>
        </authorList>
    </citation>
    <scope>NUCLEOTIDE SEQUENCE [LARGE SCALE GENOMIC DNA]</scope>
    <source>
        <strain evidence="2 3">2631</strain>
    </source>
</reference>
<dbReference type="Proteomes" id="UP000283269">
    <property type="component" value="Unassembled WGS sequence"/>
</dbReference>
<keyword evidence="3" id="KW-1185">Reference proteome</keyword>
<evidence type="ECO:0000313" key="2">
    <source>
        <dbReference type="EMBL" id="PPQ94193.1"/>
    </source>
</evidence>
<organism evidence="2 3">
    <name type="scientific">Psilocybe cyanescens</name>
    <dbReference type="NCBI Taxonomy" id="93625"/>
    <lineage>
        <taxon>Eukaryota</taxon>
        <taxon>Fungi</taxon>
        <taxon>Dikarya</taxon>
        <taxon>Basidiomycota</taxon>
        <taxon>Agaricomycotina</taxon>
        <taxon>Agaricomycetes</taxon>
        <taxon>Agaricomycetidae</taxon>
        <taxon>Agaricales</taxon>
        <taxon>Agaricineae</taxon>
        <taxon>Strophariaceae</taxon>
        <taxon>Psilocybe</taxon>
    </lineage>
</organism>